<dbReference type="Pfam" id="PF00172">
    <property type="entry name" value="Zn_clus"/>
    <property type="match status" value="1"/>
</dbReference>
<comment type="subcellular location">
    <subcellularLocation>
        <location evidence="1">Nucleus</location>
    </subcellularLocation>
</comment>
<dbReference type="GO" id="GO:0005634">
    <property type="term" value="C:nucleus"/>
    <property type="evidence" value="ECO:0007669"/>
    <property type="project" value="UniProtKB-SubCell"/>
</dbReference>
<keyword evidence="4" id="KW-0238">DNA-binding</keyword>
<evidence type="ECO:0000256" key="2">
    <source>
        <dbReference type="ARBA" id="ARBA00022723"/>
    </source>
</evidence>
<evidence type="ECO:0000256" key="3">
    <source>
        <dbReference type="ARBA" id="ARBA00023015"/>
    </source>
</evidence>
<sequence length="652" mass="74237">MSITPATPALHRYACTLCARRKVKCDKSSPCSNCLKARAQCFYEPPASNRPRKRPADDDLLARLATYEDLMRKHNVDFSHYDTWIPSGLEVKQKESEVRSRALISFATRHTPSKTYSSENNASNLERCLWSDLSTELKYPPIQTLRHKDDPSLHPTPSLSSIFSSTQPQLHELHPEPKHIYRCWQIFVECVNPLTKIVHVPTLQQRILDASWDTANASKPLTAMLFAIYTQAVTSMSSADCLATFGETRENLLTRYRVATIRALMEADFLTTRDLEVLQAFVLFLLANPDSDLTSTLTATAIRIGQKMGLDRENNDSKVSFFEKEMRVRLWWRLLGLDSRGHAVTKPPLSELCDVRPPLNVNDADLHPNMVGAPVEHNGPTEMLCILMKYEVSDWLRSSPTAAKVFGSIFQGSGKGDMSMQLQDDAVNELEAVYQVKYLSKCDRRIPLHALTYAMAKRGIARMRFKVHHPRGRAAGNGGEFYTSREETDMLFETAVTSLEMVDVAIHSKLSSHLFAHMTTSKFQMDSYIYVISELRRRCSGDRVALAWKLVEDLYNEHPELIDDTENTFFAALGDLTLEAWETRRKELVHGQRVRENDVTPQCIQLLWDKRQKGQEDNVQLSAVVGPSGLDAVQWMDDKDVAWDYWNEFLQL</sequence>
<accession>A0A0D2BHL4</accession>
<protein>
    <recommendedName>
        <fullName evidence="7">Zn(2)-C6 fungal-type domain-containing protein</fullName>
    </recommendedName>
</protein>
<dbReference type="InterPro" id="IPR036864">
    <property type="entry name" value="Zn2-C6_fun-type_DNA-bd_sf"/>
</dbReference>
<reference evidence="8 9" key="1">
    <citation type="submission" date="2015-01" db="EMBL/GenBank/DDBJ databases">
        <title>The Genome Sequence of Exophiala xenobiotica CBS118157.</title>
        <authorList>
            <consortium name="The Broad Institute Genomics Platform"/>
            <person name="Cuomo C."/>
            <person name="de Hoog S."/>
            <person name="Gorbushina A."/>
            <person name="Stielow B."/>
            <person name="Teixiera M."/>
            <person name="Abouelleil A."/>
            <person name="Chapman S.B."/>
            <person name="Priest M."/>
            <person name="Young S.K."/>
            <person name="Wortman J."/>
            <person name="Nusbaum C."/>
            <person name="Birren B."/>
        </authorList>
    </citation>
    <scope>NUCLEOTIDE SEQUENCE [LARGE SCALE GENOMIC DNA]</scope>
    <source>
        <strain evidence="8 9">CBS 118157</strain>
    </source>
</reference>
<dbReference type="GO" id="GO:0003677">
    <property type="term" value="F:DNA binding"/>
    <property type="evidence" value="ECO:0007669"/>
    <property type="project" value="UniProtKB-KW"/>
</dbReference>
<dbReference type="HOGENOM" id="CLU_004083_5_3_1"/>
<dbReference type="GeneID" id="25332370"/>
<dbReference type="InterPro" id="IPR001138">
    <property type="entry name" value="Zn2Cys6_DnaBD"/>
</dbReference>
<keyword evidence="6" id="KW-0539">Nucleus</keyword>
<dbReference type="GO" id="GO:0006351">
    <property type="term" value="P:DNA-templated transcription"/>
    <property type="evidence" value="ECO:0007669"/>
    <property type="project" value="InterPro"/>
</dbReference>
<organism evidence="8 9">
    <name type="scientific">Exophiala xenobiotica</name>
    <dbReference type="NCBI Taxonomy" id="348802"/>
    <lineage>
        <taxon>Eukaryota</taxon>
        <taxon>Fungi</taxon>
        <taxon>Dikarya</taxon>
        <taxon>Ascomycota</taxon>
        <taxon>Pezizomycotina</taxon>
        <taxon>Eurotiomycetes</taxon>
        <taxon>Chaetothyriomycetidae</taxon>
        <taxon>Chaetothyriales</taxon>
        <taxon>Herpotrichiellaceae</taxon>
        <taxon>Exophiala</taxon>
    </lineage>
</organism>
<evidence type="ECO:0000259" key="7">
    <source>
        <dbReference type="PROSITE" id="PS50048"/>
    </source>
</evidence>
<dbReference type="PANTHER" id="PTHR31001">
    <property type="entry name" value="UNCHARACTERIZED TRANSCRIPTIONAL REGULATORY PROTEIN"/>
    <property type="match status" value="1"/>
</dbReference>
<dbReference type="Pfam" id="PF04082">
    <property type="entry name" value="Fungal_trans"/>
    <property type="match status" value="1"/>
</dbReference>
<dbReference type="SMART" id="SM00906">
    <property type="entry name" value="Fungal_trans"/>
    <property type="match status" value="1"/>
</dbReference>
<feature type="domain" description="Zn(2)-C6 fungal-type" evidence="7">
    <location>
        <begin position="14"/>
        <end position="43"/>
    </location>
</feature>
<dbReference type="RefSeq" id="XP_013312360.1">
    <property type="nucleotide sequence ID" value="XM_013456906.1"/>
</dbReference>
<gene>
    <name evidence="8" type="ORF">PV05_10462</name>
</gene>
<dbReference type="EMBL" id="KN847322">
    <property type="protein sequence ID" value="KIW51776.1"/>
    <property type="molecule type" value="Genomic_DNA"/>
</dbReference>
<dbReference type="InterPro" id="IPR007219">
    <property type="entry name" value="XnlR_reg_dom"/>
</dbReference>
<keyword evidence="9" id="KW-1185">Reference proteome</keyword>
<dbReference type="Gene3D" id="4.10.240.10">
    <property type="entry name" value="Zn(2)-C6 fungal-type DNA-binding domain"/>
    <property type="match status" value="1"/>
</dbReference>
<evidence type="ECO:0000256" key="6">
    <source>
        <dbReference type="ARBA" id="ARBA00023242"/>
    </source>
</evidence>
<dbReference type="SMART" id="SM00066">
    <property type="entry name" value="GAL4"/>
    <property type="match status" value="1"/>
</dbReference>
<evidence type="ECO:0000313" key="9">
    <source>
        <dbReference type="Proteomes" id="UP000054342"/>
    </source>
</evidence>
<dbReference type="GO" id="GO:0000981">
    <property type="term" value="F:DNA-binding transcription factor activity, RNA polymerase II-specific"/>
    <property type="evidence" value="ECO:0007669"/>
    <property type="project" value="InterPro"/>
</dbReference>
<keyword evidence="2" id="KW-0479">Metal-binding</keyword>
<dbReference type="PANTHER" id="PTHR31001:SF85">
    <property type="entry name" value="ZN(II)2CYS6 TRANSCRIPTION FACTOR (EUROFUNG)"/>
    <property type="match status" value="1"/>
</dbReference>
<dbReference type="CDD" id="cd00067">
    <property type="entry name" value="GAL4"/>
    <property type="match status" value="1"/>
</dbReference>
<dbReference type="PROSITE" id="PS00463">
    <property type="entry name" value="ZN2_CY6_FUNGAL_1"/>
    <property type="match status" value="1"/>
</dbReference>
<dbReference type="AlphaFoldDB" id="A0A0D2BHL4"/>
<name>A0A0D2BHL4_9EURO</name>
<dbReference type="PROSITE" id="PS50048">
    <property type="entry name" value="ZN2_CY6_FUNGAL_2"/>
    <property type="match status" value="1"/>
</dbReference>
<evidence type="ECO:0000256" key="1">
    <source>
        <dbReference type="ARBA" id="ARBA00004123"/>
    </source>
</evidence>
<dbReference type="InterPro" id="IPR050613">
    <property type="entry name" value="Sec_Metabolite_Reg"/>
</dbReference>
<dbReference type="CDD" id="cd12148">
    <property type="entry name" value="fungal_TF_MHR"/>
    <property type="match status" value="1"/>
</dbReference>
<proteinExistence type="predicted"/>
<keyword evidence="3" id="KW-0805">Transcription regulation</keyword>
<dbReference type="GO" id="GO:0008270">
    <property type="term" value="F:zinc ion binding"/>
    <property type="evidence" value="ECO:0007669"/>
    <property type="project" value="InterPro"/>
</dbReference>
<evidence type="ECO:0000256" key="5">
    <source>
        <dbReference type="ARBA" id="ARBA00023163"/>
    </source>
</evidence>
<evidence type="ECO:0000313" key="8">
    <source>
        <dbReference type="EMBL" id="KIW51776.1"/>
    </source>
</evidence>
<keyword evidence="5" id="KW-0804">Transcription</keyword>
<dbReference type="SUPFAM" id="SSF57701">
    <property type="entry name" value="Zn2/Cys6 DNA-binding domain"/>
    <property type="match status" value="1"/>
</dbReference>
<dbReference type="STRING" id="348802.A0A0D2BHL4"/>
<evidence type="ECO:0000256" key="4">
    <source>
        <dbReference type="ARBA" id="ARBA00023125"/>
    </source>
</evidence>
<dbReference type="OrthoDB" id="2269373at2759"/>
<dbReference type="Proteomes" id="UP000054342">
    <property type="component" value="Unassembled WGS sequence"/>
</dbReference>